<accession>A0AAV4XFX6</accession>
<sequence length="298" mass="31234">MATVNSLEDMLSSEVDESVVNALVDSLESHLASSSNVQLSSQEVNTTSVPLNHVINSVLADNNVTRLLDGQKQGVITVTGPSQQTLFTPAVSGNITINRTASNQEIKIVSQAIATQINSTCTINTRSKTAAAAVSSLPNGKSNNTTLLNIRPSQTSSINSIYDLATVTSQQSPINTPSTCITTSTPTSSQIQTTVSNGKQISTTKLQTDSKPSSSEKNNKIVGITRSLDSISVPSTVVQTTVMHPVTTVLQVNNPTIVSKSHVSTSQSVNVVSQVVTPSILSPGVQIVNVNPRLGVQT</sequence>
<feature type="compositionally biased region" description="Polar residues" evidence="1">
    <location>
        <begin position="195"/>
        <end position="216"/>
    </location>
</feature>
<dbReference type="EMBL" id="BPLR01000281">
    <property type="protein sequence ID" value="GIY93568.1"/>
    <property type="molecule type" value="Genomic_DNA"/>
</dbReference>
<organism evidence="2 3">
    <name type="scientific">Caerostris extrusa</name>
    <name type="common">Bark spider</name>
    <name type="synonym">Caerostris bankana</name>
    <dbReference type="NCBI Taxonomy" id="172846"/>
    <lineage>
        <taxon>Eukaryota</taxon>
        <taxon>Metazoa</taxon>
        <taxon>Ecdysozoa</taxon>
        <taxon>Arthropoda</taxon>
        <taxon>Chelicerata</taxon>
        <taxon>Arachnida</taxon>
        <taxon>Araneae</taxon>
        <taxon>Araneomorphae</taxon>
        <taxon>Entelegynae</taxon>
        <taxon>Araneoidea</taxon>
        <taxon>Araneidae</taxon>
        <taxon>Caerostris</taxon>
    </lineage>
</organism>
<keyword evidence="3" id="KW-1185">Reference proteome</keyword>
<name>A0AAV4XFX6_CAEEX</name>
<dbReference type="Proteomes" id="UP001054945">
    <property type="component" value="Unassembled WGS sequence"/>
</dbReference>
<evidence type="ECO:0000313" key="2">
    <source>
        <dbReference type="EMBL" id="GIY93568.1"/>
    </source>
</evidence>
<dbReference type="AlphaFoldDB" id="A0AAV4XFX6"/>
<gene>
    <name evidence="2" type="primary">Taf4_3</name>
    <name evidence="2" type="ORF">CEXT_338691</name>
</gene>
<evidence type="ECO:0000256" key="1">
    <source>
        <dbReference type="SAM" id="MobiDB-lite"/>
    </source>
</evidence>
<protein>
    <submittedName>
        <fullName evidence="2">Transcription initiation factor TFIID subunit 4</fullName>
    </submittedName>
</protein>
<evidence type="ECO:0000313" key="3">
    <source>
        <dbReference type="Proteomes" id="UP001054945"/>
    </source>
</evidence>
<proteinExistence type="predicted"/>
<feature type="region of interest" description="Disordered" evidence="1">
    <location>
        <begin position="194"/>
        <end position="220"/>
    </location>
</feature>
<comment type="caution">
    <text evidence="2">The sequence shown here is derived from an EMBL/GenBank/DDBJ whole genome shotgun (WGS) entry which is preliminary data.</text>
</comment>
<reference evidence="2 3" key="1">
    <citation type="submission" date="2021-06" db="EMBL/GenBank/DDBJ databases">
        <title>Caerostris extrusa draft genome.</title>
        <authorList>
            <person name="Kono N."/>
            <person name="Arakawa K."/>
        </authorList>
    </citation>
    <scope>NUCLEOTIDE SEQUENCE [LARGE SCALE GENOMIC DNA]</scope>
</reference>